<name>A0ABD5YNX2_9EURY</name>
<gene>
    <name evidence="1" type="ORF">ACFQL7_05415</name>
</gene>
<dbReference type="RefSeq" id="WP_390204843.1">
    <property type="nucleotide sequence ID" value="NZ_JBHSZC010000001.1"/>
</dbReference>
<protein>
    <submittedName>
        <fullName evidence="1">Uncharacterized protein</fullName>
    </submittedName>
</protein>
<evidence type="ECO:0000313" key="1">
    <source>
        <dbReference type="EMBL" id="MFC7189338.1"/>
    </source>
</evidence>
<dbReference type="AlphaFoldDB" id="A0ABD5YNX2"/>
<organism evidence="1 2">
    <name type="scientific">Halocatena marina</name>
    <dbReference type="NCBI Taxonomy" id="2934937"/>
    <lineage>
        <taxon>Archaea</taxon>
        <taxon>Methanobacteriati</taxon>
        <taxon>Methanobacteriota</taxon>
        <taxon>Stenosarchaea group</taxon>
        <taxon>Halobacteria</taxon>
        <taxon>Halobacteriales</taxon>
        <taxon>Natronomonadaceae</taxon>
        <taxon>Halocatena</taxon>
    </lineage>
</organism>
<sequence length="97" mass="10982">MLFDDGRGGTHNNESSCDRSRYRTYADVGRLVNGLEASKKFAATDDDEAKLIFDGARTGWIPNWKTRGATTTNSIELFETIHLSVIPVLFRCQRRSR</sequence>
<accession>A0ABD5YNX2</accession>
<proteinExistence type="predicted"/>
<comment type="caution">
    <text evidence="1">The sequence shown here is derived from an EMBL/GenBank/DDBJ whole genome shotgun (WGS) entry which is preliminary data.</text>
</comment>
<dbReference type="Proteomes" id="UP001596417">
    <property type="component" value="Unassembled WGS sequence"/>
</dbReference>
<evidence type="ECO:0000313" key="2">
    <source>
        <dbReference type="Proteomes" id="UP001596417"/>
    </source>
</evidence>
<dbReference type="EMBL" id="JBHTAX010000001">
    <property type="protein sequence ID" value="MFC7189338.1"/>
    <property type="molecule type" value="Genomic_DNA"/>
</dbReference>
<reference evidence="1 2" key="1">
    <citation type="journal article" date="2019" name="Int. J. Syst. Evol. Microbiol.">
        <title>The Global Catalogue of Microorganisms (GCM) 10K type strain sequencing project: providing services to taxonomists for standard genome sequencing and annotation.</title>
        <authorList>
            <consortium name="The Broad Institute Genomics Platform"/>
            <consortium name="The Broad Institute Genome Sequencing Center for Infectious Disease"/>
            <person name="Wu L."/>
            <person name="Ma J."/>
        </authorList>
    </citation>
    <scope>NUCLEOTIDE SEQUENCE [LARGE SCALE GENOMIC DNA]</scope>
    <source>
        <strain evidence="1 2">RDMS1</strain>
    </source>
</reference>
<keyword evidence="2" id="KW-1185">Reference proteome</keyword>